<keyword evidence="2" id="KW-1185">Reference proteome</keyword>
<dbReference type="Proteomes" id="UP000215027">
    <property type="component" value="Chromosome II"/>
</dbReference>
<dbReference type="EMBL" id="LN890656">
    <property type="protein sequence ID" value="CUS06297.1"/>
    <property type="molecule type" value="Genomic_DNA"/>
</dbReference>
<dbReference type="OrthoDB" id="9812340at2"/>
<gene>
    <name evidence="1" type="ORF">CFX0092_B0763</name>
</gene>
<accession>A0A161K3Y9</accession>
<dbReference type="InterPro" id="IPR032758">
    <property type="entry name" value="MqsA/HigA-2"/>
</dbReference>
<organism evidence="1 2">
    <name type="scientific">Candidatus Promineifilum breve</name>
    <dbReference type="NCBI Taxonomy" id="1806508"/>
    <lineage>
        <taxon>Bacteria</taxon>
        <taxon>Bacillati</taxon>
        <taxon>Chloroflexota</taxon>
        <taxon>Ardenticatenia</taxon>
        <taxon>Candidatus Promineifilales</taxon>
        <taxon>Candidatus Promineifilaceae</taxon>
        <taxon>Candidatus Promineifilum</taxon>
    </lineage>
</organism>
<dbReference type="RefSeq" id="WP_095045589.1">
    <property type="nucleotide sequence ID" value="NZ_LN890656.1"/>
</dbReference>
<dbReference type="KEGG" id="pbf:CFX0092_B0763"/>
<dbReference type="AlphaFoldDB" id="A0A161K3Y9"/>
<proteinExistence type="predicted"/>
<evidence type="ECO:0000313" key="2">
    <source>
        <dbReference type="Proteomes" id="UP000215027"/>
    </source>
</evidence>
<dbReference type="InterPro" id="IPR022453">
    <property type="entry name" value="Znf_MqsA-type"/>
</dbReference>
<dbReference type="Gene3D" id="3.10.20.860">
    <property type="match status" value="1"/>
</dbReference>
<protein>
    <recommendedName>
        <fullName evidence="3">Type II toxin-antitoxin system MqsA family antitoxin</fullName>
    </recommendedName>
</protein>
<evidence type="ECO:0008006" key="3">
    <source>
        <dbReference type="Google" id="ProtNLM"/>
    </source>
</evidence>
<dbReference type="CDD" id="cd12870">
    <property type="entry name" value="MqsA"/>
    <property type="match status" value="1"/>
</dbReference>
<dbReference type="NCBIfam" id="TIGR03831">
    <property type="entry name" value="YgiT_finger"/>
    <property type="match status" value="1"/>
</dbReference>
<evidence type="ECO:0000313" key="1">
    <source>
        <dbReference type="EMBL" id="CUS06297.1"/>
    </source>
</evidence>
<reference evidence="1" key="1">
    <citation type="submission" date="2016-01" db="EMBL/GenBank/DDBJ databases">
        <authorList>
            <person name="Mcilroy J.S."/>
            <person name="Karst M S."/>
            <person name="Albertsen M."/>
        </authorList>
    </citation>
    <scope>NUCLEOTIDE SEQUENCE</scope>
    <source>
        <strain evidence="1">Cfx-K</strain>
    </source>
</reference>
<name>A0A161K3Y9_9CHLR</name>
<sequence length="75" mass="7972">MKCIICRQAEVIPGLTTVTLERGGLTLVIKGVPARVCPNCGEAYLDEDVSARLLLDAEAMAEAGTLVDVRQFVPA</sequence>
<dbReference type="Pfam" id="PF15731">
    <property type="entry name" value="MqsA_antitoxin"/>
    <property type="match status" value="1"/>
</dbReference>